<reference evidence="6" key="1">
    <citation type="submission" date="2023-02" db="EMBL/GenBank/DDBJ databases">
        <title>Colletotrichum kahawae CIFC_Que2 genome sequencing and assembly.</title>
        <authorList>
            <person name="Baroncelli R."/>
        </authorList>
    </citation>
    <scope>NUCLEOTIDE SEQUENCE</scope>
    <source>
        <strain evidence="6">CIFC_Que2</strain>
    </source>
</reference>
<dbReference type="GO" id="GO:0016020">
    <property type="term" value="C:membrane"/>
    <property type="evidence" value="ECO:0007669"/>
    <property type="project" value="UniProtKB-SubCell"/>
</dbReference>
<dbReference type="InterPro" id="IPR051617">
    <property type="entry name" value="UNC-93-like_regulator"/>
</dbReference>
<dbReference type="Pfam" id="PF05978">
    <property type="entry name" value="UNC-93"/>
    <property type="match status" value="1"/>
</dbReference>
<dbReference type="PANTHER" id="PTHR23294:SF59">
    <property type="entry name" value="UNC93-LIKE PROTEIN C922.05C"/>
    <property type="match status" value="1"/>
</dbReference>
<feature type="transmembrane region" description="Helical" evidence="5">
    <location>
        <begin position="12"/>
        <end position="34"/>
    </location>
</feature>
<feature type="transmembrane region" description="Helical" evidence="5">
    <location>
        <begin position="178"/>
        <end position="196"/>
    </location>
</feature>
<evidence type="ECO:0000256" key="5">
    <source>
        <dbReference type="SAM" id="Phobius"/>
    </source>
</evidence>
<evidence type="ECO:0000313" key="7">
    <source>
        <dbReference type="Proteomes" id="UP001281614"/>
    </source>
</evidence>
<dbReference type="InterPro" id="IPR010291">
    <property type="entry name" value="Ion_channel_UNC-93"/>
</dbReference>
<gene>
    <name evidence="6" type="ORF">CKAH01_18463</name>
</gene>
<dbReference type="InterPro" id="IPR036259">
    <property type="entry name" value="MFS_trans_sf"/>
</dbReference>
<evidence type="ECO:0000313" key="6">
    <source>
        <dbReference type="EMBL" id="KAK2742670.1"/>
    </source>
</evidence>
<accession>A0AAE0D1Y8</accession>
<keyword evidence="2 5" id="KW-0812">Transmembrane</keyword>
<feature type="transmembrane region" description="Helical" evidence="5">
    <location>
        <begin position="54"/>
        <end position="73"/>
    </location>
</feature>
<comment type="caution">
    <text evidence="6">The sequence shown here is derived from an EMBL/GenBank/DDBJ whole genome shotgun (WGS) entry which is preliminary data.</text>
</comment>
<feature type="transmembrane region" description="Helical" evidence="5">
    <location>
        <begin position="145"/>
        <end position="166"/>
    </location>
</feature>
<dbReference type="Proteomes" id="UP001281614">
    <property type="component" value="Unassembled WGS sequence"/>
</dbReference>
<feature type="transmembrane region" description="Helical" evidence="5">
    <location>
        <begin position="80"/>
        <end position="99"/>
    </location>
</feature>
<proteinExistence type="predicted"/>
<dbReference type="AlphaFoldDB" id="A0AAE0D1Y8"/>
<evidence type="ECO:0000256" key="1">
    <source>
        <dbReference type="ARBA" id="ARBA00004141"/>
    </source>
</evidence>
<organism evidence="6 7">
    <name type="scientific">Colletotrichum kahawae</name>
    <name type="common">Coffee berry disease fungus</name>
    <dbReference type="NCBI Taxonomy" id="34407"/>
    <lineage>
        <taxon>Eukaryota</taxon>
        <taxon>Fungi</taxon>
        <taxon>Dikarya</taxon>
        <taxon>Ascomycota</taxon>
        <taxon>Pezizomycotina</taxon>
        <taxon>Sordariomycetes</taxon>
        <taxon>Hypocreomycetidae</taxon>
        <taxon>Glomerellales</taxon>
        <taxon>Glomerellaceae</taxon>
        <taxon>Colletotrichum</taxon>
        <taxon>Colletotrichum gloeosporioides species complex</taxon>
    </lineage>
</organism>
<keyword evidence="4 5" id="KW-0472">Membrane</keyword>
<evidence type="ECO:0000256" key="2">
    <source>
        <dbReference type="ARBA" id="ARBA00022692"/>
    </source>
</evidence>
<sequence length="255" mass="27624">MEPPSQTYPVKWYRGTVFSAWMVACIAFVCTGMFGAMNGMGAGGGRSPEVANAANAIVFGLIATCSWFVGGVCNRIGPKWTLLIGTMGYAPYAAGFYVVDKYGQSWLSLVGAVLLGILGCFTWTASGAIYMGYPEEDRKGFSTALKFTLQNMGASVGGIVSLALNLSASHRGSVSNTTYVVFIVIMCLGFPFALALPSPERVQRHDGRRVVIKKSPSLAHEFKVLRALLQTKAVLAAMPTMMYAQWFVSYQWQFN</sequence>
<name>A0AAE0D1Y8_COLKA</name>
<dbReference type="SUPFAM" id="SSF103473">
    <property type="entry name" value="MFS general substrate transporter"/>
    <property type="match status" value="1"/>
</dbReference>
<dbReference type="EMBL" id="VYYT01000328">
    <property type="protein sequence ID" value="KAK2742670.1"/>
    <property type="molecule type" value="Genomic_DNA"/>
</dbReference>
<protein>
    <submittedName>
        <fullName evidence="6">DUF895 domain membrane protein</fullName>
    </submittedName>
</protein>
<dbReference type="Gene3D" id="1.20.1250.20">
    <property type="entry name" value="MFS general substrate transporter like domains"/>
    <property type="match status" value="1"/>
</dbReference>
<keyword evidence="3 5" id="KW-1133">Transmembrane helix</keyword>
<dbReference type="PANTHER" id="PTHR23294">
    <property type="entry name" value="ET TRANSLATION PRODUCT-RELATED"/>
    <property type="match status" value="1"/>
</dbReference>
<keyword evidence="7" id="KW-1185">Reference proteome</keyword>
<feature type="transmembrane region" description="Helical" evidence="5">
    <location>
        <begin position="105"/>
        <end position="133"/>
    </location>
</feature>
<comment type="subcellular location">
    <subcellularLocation>
        <location evidence="1">Membrane</location>
        <topology evidence="1">Multi-pass membrane protein</topology>
    </subcellularLocation>
</comment>
<evidence type="ECO:0000256" key="4">
    <source>
        <dbReference type="ARBA" id="ARBA00023136"/>
    </source>
</evidence>
<evidence type="ECO:0000256" key="3">
    <source>
        <dbReference type="ARBA" id="ARBA00022989"/>
    </source>
</evidence>